<dbReference type="RefSeq" id="WP_150444658.1">
    <property type="nucleotide sequence ID" value="NZ_VYQE01000002.1"/>
</dbReference>
<organism evidence="2 3">
    <name type="scientific">Histidinibacterium aquaticum</name>
    <dbReference type="NCBI Taxonomy" id="2613962"/>
    <lineage>
        <taxon>Bacteria</taxon>
        <taxon>Pseudomonadati</taxon>
        <taxon>Pseudomonadota</taxon>
        <taxon>Alphaproteobacteria</taxon>
        <taxon>Rhodobacterales</taxon>
        <taxon>Paracoccaceae</taxon>
        <taxon>Histidinibacterium</taxon>
    </lineage>
</organism>
<evidence type="ECO:0000256" key="1">
    <source>
        <dbReference type="SAM" id="Phobius"/>
    </source>
</evidence>
<keyword evidence="1" id="KW-1133">Transmembrane helix</keyword>
<evidence type="ECO:0000313" key="3">
    <source>
        <dbReference type="Proteomes" id="UP000326554"/>
    </source>
</evidence>
<gene>
    <name evidence="2" type="ORF">F3S47_07680</name>
</gene>
<dbReference type="Proteomes" id="UP000326554">
    <property type="component" value="Unassembled WGS sequence"/>
</dbReference>
<keyword evidence="1" id="KW-0812">Transmembrane</keyword>
<proteinExistence type="predicted"/>
<protein>
    <submittedName>
        <fullName evidence="2">DUF3592 domain-containing protein</fullName>
    </submittedName>
</protein>
<accession>A0A5J5GLK5</accession>
<dbReference type="AlphaFoldDB" id="A0A5J5GLK5"/>
<name>A0A5J5GLK5_9RHOB</name>
<reference evidence="2 3" key="1">
    <citation type="submission" date="2019-09" db="EMBL/GenBank/DDBJ databases">
        <authorList>
            <person name="Park J.-S."/>
            <person name="Choi H.-J."/>
        </authorList>
    </citation>
    <scope>NUCLEOTIDE SEQUENCE [LARGE SCALE GENOMIC DNA]</scope>
    <source>
        <strain evidence="2 3">176SS1-4</strain>
    </source>
</reference>
<sequence>MAEGESSTSRQLTRAQGLRLGIAIVIAGLLFATVVPLLNMRWAADLNAVGEAVEGQLLDSEARSPSGSTSFSYFVSYHYAAAEQRWCQGGTPIPEGIDPPERCTEEQWVEVNEPTFEAIRDAAFESEESQPIALRVEPSDPGRSHPVAVPRIALFVRWGIYIALAGALVTWVAWKYAPERVSRR</sequence>
<comment type="caution">
    <text evidence="2">The sequence shown here is derived from an EMBL/GenBank/DDBJ whole genome shotgun (WGS) entry which is preliminary data.</text>
</comment>
<keyword evidence="1" id="KW-0472">Membrane</keyword>
<evidence type="ECO:0000313" key="2">
    <source>
        <dbReference type="EMBL" id="KAA9009125.1"/>
    </source>
</evidence>
<dbReference type="EMBL" id="VYQE01000002">
    <property type="protein sequence ID" value="KAA9009125.1"/>
    <property type="molecule type" value="Genomic_DNA"/>
</dbReference>
<keyword evidence="3" id="KW-1185">Reference proteome</keyword>
<feature type="transmembrane region" description="Helical" evidence="1">
    <location>
        <begin position="152"/>
        <end position="174"/>
    </location>
</feature>
<feature type="transmembrane region" description="Helical" evidence="1">
    <location>
        <begin position="20"/>
        <end position="38"/>
    </location>
</feature>